<name>A0A6G2CDY1_9FIRM</name>
<proteinExistence type="predicted"/>
<dbReference type="AlphaFoldDB" id="A0A6G2CDY1"/>
<sequence length="558" mass="63801">MKKFNIGLWIFLLLAICLSCFGLLNETIPGGHDLIFHLSRIEAISKGLQFGEFPVRIYPDYFYGYGYANGIMYPDLFLYPAALLCLVGVDVILAYKIMILVYTALTAIFIYRALIKITHHEWASRLGMLLYTVSLYRIVDVWTRAALGEVLAFMFIPFILLGIYYIFFDDERKWYELTIGFSGVFLSHLLSGSMWCEVMVAICLFSIIKLFRHRKRLWSLIKATMMSILLVSYCLFPMFELLMNQKFRVSDNSNYDLNWLFSLKDVFLTYWISGSPDDWFPGGVGISIIGIVLLGMLAQRQEATQRQKNVAWIGVIISFVVLIMTSHLFPWHFVLKYIPIFARLQFPWRLLMIATSFLTLAFALFYSLSSQIGKILGIIIVAWSVWLGVQAEYETINYYDPILVDPLARTDTSSNSITDRHYTVGNGEYIPLETDNDLMIERENQYFVNQDIDYVANQVGTTITIKFSGQTQPDLEIEVPLLYYKGYGAKLNDESLEVGSGDNGVVRVIVRDIVGEGMIVVSYEGTILQKVTLVVSICSLIGFIGIILFSKSRKRHSF</sequence>
<reference evidence="1" key="1">
    <citation type="journal article" date="2019" name="Nat. Med.">
        <title>A library of human gut bacterial isolates paired with longitudinal multiomics data enables mechanistic microbiome research.</title>
        <authorList>
            <person name="Poyet M."/>
            <person name="Groussin M."/>
            <person name="Gibbons S.M."/>
            <person name="Avila-Pacheco J."/>
            <person name="Jiang X."/>
            <person name="Kearney S.M."/>
            <person name="Perrotta A.R."/>
            <person name="Berdy B."/>
            <person name="Zhao S."/>
            <person name="Lieberman T.D."/>
            <person name="Swanson P.K."/>
            <person name="Smith M."/>
            <person name="Roesemann S."/>
            <person name="Alexander J.E."/>
            <person name="Rich S.A."/>
            <person name="Livny J."/>
            <person name="Vlamakis H."/>
            <person name="Clish C."/>
            <person name="Bullock K."/>
            <person name="Deik A."/>
            <person name="Scott J."/>
            <person name="Pierce K.A."/>
            <person name="Xavier R.J."/>
            <person name="Alm E.J."/>
        </authorList>
    </citation>
    <scope>NUCLEOTIDE SEQUENCE</scope>
    <source>
        <strain evidence="1">BIOML-A179</strain>
    </source>
</reference>
<accession>A0A6G2CDY1</accession>
<protein>
    <submittedName>
        <fullName evidence="1">Uncharacterized protein</fullName>
    </submittedName>
</protein>
<evidence type="ECO:0000313" key="1">
    <source>
        <dbReference type="EMBL" id="MTL95401.1"/>
    </source>
</evidence>
<dbReference type="EMBL" id="WMQV01000044">
    <property type="protein sequence ID" value="MTL95401.1"/>
    <property type="molecule type" value="Genomic_DNA"/>
</dbReference>
<comment type="caution">
    <text evidence="1">The sequence shown here is derived from an EMBL/GenBank/DDBJ whole genome shotgun (WGS) entry which is preliminary data.</text>
</comment>
<organism evidence="1">
    <name type="scientific">Turicibacter sanguinis</name>
    <dbReference type="NCBI Taxonomy" id="154288"/>
    <lineage>
        <taxon>Bacteria</taxon>
        <taxon>Bacillati</taxon>
        <taxon>Bacillota</taxon>
        <taxon>Erysipelotrichia</taxon>
        <taxon>Erysipelotrichales</taxon>
        <taxon>Turicibacteraceae</taxon>
        <taxon>Turicibacter</taxon>
    </lineage>
</organism>
<gene>
    <name evidence="1" type="ORF">GMA64_12755</name>
</gene>
<dbReference type="RefSeq" id="WP_129821613.1">
    <property type="nucleotide sequence ID" value="NZ_JAQMIR010000001.1"/>
</dbReference>